<organism evidence="1 2">
    <name type="scientific">Aequorivita echinoideorum</name>
    <dbReference type="NCBI Taxonomy" id="1549647"/>
    <lineage>
        <taxon>Bacteria</taxon>
        <taxon>Pseudomonadati</taxon>
        <taxon>Bacteroidota</taxon>
        <taxon>Flavobacteriia</taxon>
        <taxon>Flavobacteriales</taxon>
        <taxon>Flavobacteriaceae</taxon>
        <taxon>Aequorivita</taxon>
    </lineage>
</organism>
<accession>A0ABS5S2X0</accession>
<comment type="caution">
    <text evidence="1">The sequence shown here is derived from an EMBL/GenBank/DDBJ whole genome shotgun (WGS) entry which is preliminary data.</text>
</comment>
<dbReference type="RefSeq" id="WP_214112421.1">
    <property type="nucleotide sequence ID" value="NZ_JAHCTB010000002.1"/>
</dbReference>
<reference evidence="1 2" key="1">
    <citation type="submission" date="2021-05" db="EMBL/GenBank/DDBJ databases">
        <title>Aequorivita echinoideorum JCM 30378 genome.</title>
        <authorList>
            <person name="Zhang H."/>
            <person name="Li C."/>
        </authorList>
    </citation>
    <scope>NUCLEOTIDE SEQUENCE [LARGE SCALE GENOMIC DNA]</scope>
    <source>
        <strain evidence="1 2">JCM30378</strain>
    </source>
</reference>
<dbReference type="Proteomes" id="UP001297092">
    <property type="component" value="Unassembled WGS sequence"/>
</dbReference>
<evidence type="ECO:0000313" key="1">
    <source>
        <dbReference type="EMBL" id="MBT0607561.1"/>
    </source>
</evidence>
<dbReference type="EMBL" id="JAHCTB010000002">
    <property type="protein sequence ID" value="MBT0607561.1"/>
    <property type="molecule type" value="Genomic_DNA"/>
</dbReference>
<sequence length="267" mass="29004">MARLKNDLLKLTGSLGGLTFSQDEKGTIVRLTPKVDEKKIKNSPKSQGTRDNMMEMGGASTAAKVLRLAFMTARKDLCDRYFSGRLSGAMRKVVAAGAGNRGKRELNLRQNGNLLEGFEFINARPLVYSVGGINEKPTLNADRNALRWTSPLLDRKKQITAAADSTHFCFLLGAATVPNYAYSETQKCYEPLEKPLRTPAVFTSSQPIALTQKTIAPLTLNLSLGIDGALPENIAVVMVVGVRFYKNVNGELLELPDTGGMRVLGVG</sequence>
<keyword evidence="2" id="KW-1185">Reference proteome</keyword>
<protein>
    <recommendedName>
        <fullName evidence="3">Major capsid protein, N4-gp56 family</fullName>
    </recommendedName>
</protein>
<proteinExistence type="predicted"/>
<evidence type="ECO:0008006" key="3">
    <source>
        <dbReference type="Google" id="ProtNLM"/>
    </source>
</evidence>
<name>A0ABS5S2X0_9FLAO</name>
<evidence type="ECO:0000313" key="2">
    <source>
        <dbReference type="Proteomes" id="UP001297092"/>
    </source>
</evidence>
<gene>
    <name evidence="1" type="ORF">KIV10_05150</name>
</gene>